<dbReference type="PANTHER" id="PTHR42756">
    <property type="entry name" value="TRANSCRIPTIONAL REGULATOR, MARR"/>
    <property type="match status" value="1"/>
</dbReference>
<organism evidence="5 6">
    <name type="scientific">Gluconacetobacter sacchari</name>
    <dbReference type="NCBI Taxonomy" id="92759"/>
    <lineage>
        <taxon>Bacteria</taxon>
        <taxon>Pseudomonadati</taxon>
        <taxon>Pseudomonadota</taxon>
        <taxon>Alphaproteobacteria</taxon>
        <taxon>Acetobacterales</taxon>
        <taxon>Acetobacteraceae</taxon>
        <taxon>Gluconacetobacter</taxon>
    </lineage>
</organism>
<name>A0A7W4NQJ9_9PROT</name>
<evidence type="ECO:0000259" key="4">
    <source>
        <dbReference type="PROSITE" id="PS50995"/>
    </source>
</evidence>
<dbReference type="SUPFAM" id="SSF46785">
    <property type="entry name" value="Winged helix' DNA-binding domain"/>
    <property type="match status" value="1"/>
</dbReference>
<reference evidence="5 6" key="1">
    <citation type="submission" date="2020-04" db="EMBL/GenBank/DDBJ databases">
        <title>Description of novel Gluconacetobacter.</title>
        <authorList>
            <person name="Sombolestani A."/>
        </authorList>
    </citation>
    <scope>NUCLEOTIDE SEQUENCE [LARGE SCALE GENOMIC DNA]</scope>
    <source>
        <strain evidence="5 6">LMG 19747</strain>
    </source>
</reference>
<dbReference type="Proteomes" id="UP000589085">
    <property type="component" value="Unassembled WGS sequence"/>
</dbReference>
<dbReference type="GO" id="GO:0003700">
    <property type="term" value="F:DNA-binding transcription factor activity"/>
    <property type="evidence" value="ECO:0007669"/>
    <property type="project" value="InterPro"/>
</dbReference>
<gene>
    <name evidence="5" type="ORF">HLH48_03225</name>
</gene>
<keyword evidence="3" id="KW-0804">Transcription</keyword>
<keyword evidence="1" id="KW-0805">Transcription regulation</keyword>
<accession>A0A7W4NQJ9</accession>
<dbReference type="EMBL" id="JABEQJ010000003">
    <property type="protein sequence ID" value="MBB2159195.1"/>
    <property type="molecule type" value="Genomic_DNA"/>
</dbReference>
<evidence type="ECO:0000256" key="3">
    <source>
        <dbReference type="ARBA" id="ARBA00023163"/>
    </source>
</evidence>
<dbReference type="InterPro" id="IPR023187">
    <property type="entry name" value="Tscrpt_reg_MarR-type_CS"/>
</dbReference>
<dbReference type="Pfam" id="PF12802">
    <property type="entry name" value="MarR_2"/>
    <property type="match status" value="1"/>
</dbReference>
<dbReference type="AlphaFoldDB" id="A0A7W4NQJ9"/>
<proteinExistence type="predicted"/>
<dbReference type="SMART" id="SM00347">
    <property type="entry name" value="HTH_MARR"/>
    <property type="match status" value="1"/>
</dbReference>
<evidence type="ECO:0000256" key="2">
    <source>
        <dbReference type="ARBA" id="ARBA00023125"/>
    </source>
</evidence>
<dbReference type="PANTHER" id="PTHR42756:SF1">
    <property type="entry name" value="TRANSCRIPTIONAL REPRESSOR OF EMRAB OPERON"/>
    <property type="match status" value="1"/>
</dbReference>
<feature type="domain" description="HTH marR-type" evidence="4">
    <location>
        <begin position="16"/>
        <end position="153"/>
    </location>
</feature>
<evidence type="ECO:0000313" key="5">
    <source>
        <dbReference type="EMBL" id="MBB2159195.1"/>
    </source>
</evidence>
<dbReference type="InterPro" id="IPR036390">
    <property type="entry name" value="WH_DNA-bd_sf"/>
</dbReference>
<dbReference type="Gene3D" id="1.10.10.10">
    <property type="entry name" value="Winged helix-like DNA-binding domain superfamily/Winged helix DNA-binding domain"/>
    <property type="match status" value="1"/>
</dbReference>
<dbReference type="PROSITE" id="PS01117">
    <property type="entry name" value="HTH_MARR_1"/>
    <property type="match status" value="1"/>
</dbReference>
<dbReference type="InterPro" id="IPR036388">
    <property type="entry name" value="WH-like_DNA-bd_sf"/>
</dbReference>
<evidence type="ECO:0000256" key="1">
    <source>
        <dbReference type="ARBA" id="ARBA00023015"/>
    </source>
</evidence>
<evidence type="ECO:0000313" key="6">
    <source>
        <dbReference type="Proteomes" id="UP000589085"/>
    </source>
</evidence>
<comment type="caution">
    <text evidence="5">The sequence shown here is derived from an EMBL/GenBank/DDBJ whole genome shotgun (WGS) entry which is preliminary data.</text>
</comment>
<dbReference type="RefSeq" id="WP_182996073.1">
    <property type="nucleotide sequence ID" value="NZ_JABEQJ010000003.1"/>
</dbReference>
<dbReference type="PROSITE" id="PS50995">
    <property type="entry name" value="HTH_MARR_2"/>
    <property type="match status" value="1"/>
</dbReference>
<dbReference type="InterPro" id="IPR000835">
    <property type="entry name" value="HTH_MarR-typ"/>
</dbReference>
<protein>
    <submittedName>
        <fullName evidence="5">MarR family transcriptional regulator</fullName>
    </submittedName>
</protein>
<dbReference type="GO" id="GO:0003677">
    <property type="term" value="F:DNA binding"/>
    <property type="evidence" value="ECO:0007669"/>
    <property type="project" value="UniProtKB-KW"/>
</dbReference>
<keyword evidence="2" id="KW-0238">DNA-binding</keyword>
<sequence>MTGRRKTPSSPDFKLEDSPFYWMGRISSLHGLKAERALKRAGLDHSQWKVLSALSRRDMSSLSQLMDEAVLKQSTLTKVIQRMAAEGLVQVTTSQGDGRAIHITITDHGRETLERLRPEIGQIFSFVFGDLSDTDMDAMNARLQTIFEQLRRF</sequence>